<keyword evidence="2" id="KW-0812">Transmembrane</keyword>
<reference evidence="3" key="2">
    <citation type="submission" date="2020-09" db="EMBL/GenBank/DDBJ databases">
        <authorList>
            <person name="Sun Q."/>
            <person name="Zhou Y."/>
        </authorList>
    </citation>
    <scope>NUCLEOTIDE SEQUENCE</scope>
    <source>
        <strain evidence="3">CGMCC 1.12827</strain>
    </source>
</reference>
<dbReference type="EMBL" id="BMGC01000005">
    <property type="protein sequence ID" value="GGB24650.1"/>
    <property type="molecule type" value="Genomic_DNA"/>
</dbReference>
<evidence type="ECO:0000313" key="4">
    <source>
        <dbReference type="Proteomes" id="UP000621454"/>
    </source>
</evidence>
<accession>A0A916SZV2</accession>
<organism evidence="3 4">
    <name type="scientific">Gordonia jinhuaensis</name>
    <dbReference type="NCBI Taxonomy" id="1517702"/>
    <lineage>
        <taxon>Bacteria</taxon>
        <taxon>Bacillati</taxon>
        <taxon>Actinomycetota</taxon>
        <taxon>Actinomycetes</taxon>
        <taxon>Mycobacteriales</taxon>
        <taxon>Gordoniaceae</taxon>
        <taxon>Gordonia</taxon>
    </lineage>
</organism>
<dbReference type="Proteomes" id="UP000621454">
    <property type="component" value="Unassembled WGS sequence"/>
</dbReference>
<evidence type="ECO:0000256" key="1">
    <source>
        <dbReference type="SAM" id="MobiDB-lite"/>
    </source>
</evidence>
<sequence length="237" mass="25012">MTPTRELAGWSASTAAHTLGPFPMVVPASVDLPAIEAQLRATHVSAPDDETAALEHAVATARAKGHDIYFVVLSEQYGSTSYRDIATELQKHTGGTVVVFGPNDLGSASDDFSRVTLEQARDNLPVSTPSQAANTYVDRITSDQVSWTAITLVLIVVVVIGAVIARFTQLRNRRKSSPDASVDDGTEADRGADLGEADPVVERRGQRGIRADVPRTDSEPSSAQTGTTPSGSESTGP</sequence>
<comment type="caution">
    <text evidence="3">The sequence shown here is derived from an EMBL/GenBank/DDBJ whole genome shotgun (WGS) entry which is preliminary data.</text>
</comment>
<dbReference type="InterPro" id="IPR046498">
    <property type="entry name" value="Rv1476-like"/>
</dbReference>
<feature type="compositionally biased region" description="Basic and acidic residues" evidence="1">
    <location>
        <begin position="200"/>
        <end position="218"/>
    </location>
</feature>
<dbReference type="AlphaFoldDB" id="A0A916SZV2"/>
<evidence type="ECO:0000256" key="2">
    <source>
        <dbReference type="SAM" id="Phobius"/>
    </source>
</evidence>
<feature type="region of interest" description="Disordered" evidence="1">
    <location>
        <begin position="173"/>
        <end position="237"/>
    </location>
</feature>
<protein>
    <submittedName>
        <fullName evidence="3">Uncharacterized protein</fullName>
    </submittedName>
</protein>
<proteinExistence type="predicted"/>
<gene>
    <name evidence="3" type="ORF">GCM10011489_11090</name>
</gene>
<name>A0A916SZV2_9ACTN</name>
<keyword evidence="4" id="KW-1185">Reference proteome</keyword>
<dbReference type="Pfam" id="PF20381">
    <property type="entry name" value="Rv1476"/>
    <property type="match status" value="1"/>
</dbReference>
<reference evidence="3" key="1">
    <citation type="journal article" date="2014" name="Int. J. Syst. Evol. Microbiol.">
        <title>Complete genome sequence of Corynebacterium casei LMG S-19264T (=DSM 44701T), isolated from a smear-ripened cheese.</title>
        <authorList>
            <consortium name="US DOE Joint Genome Institute (JGI-PGF)"/>
            <person name="Walter F."/>
            <person name="Albersmeier A."/>
            <person name="Kalinowski J."/>
            <person name="Ruckert C."/>
        </authorList>
    </citation>
    <scope>NUCLEOTIDE SEQUENCE</scope>
    <source>
        <strain evidence="3">CGMCC 1.12827</strain>
    </source>
</reference>
<dbReference type="RefSeq" id="WP_188585586.1">
    <property type="nucleotide sequence ID" value="NZ_BMGC01000005.1"/>
</dbReference>
<feature type="transmembrane region" description="Helical" evidence="2">
    <location>
        <begin position="145"/>
        <end position="165"/>
    </location>
</feature>
<keyword evidence="2" id="KW-0472">Membrane</keyword>
<keyword evidence="2" id="KW-1133">Transmembrane helix</keyword>
<feature type="compositionally biased region" description="Low complexity" evidence="1">
    <location>
        <begin position="225"/>
        <end position="237"/>
    </location>
</feature>
<evidence type="ECO:0000313" key="3">
    <source>
        <dbReference type="EMBL" id="GGB24650.1"/>
    </source>
</evidence>